<sequence>MAAVVVYHFWPTRLAGGFIGVDVFFVISGYLICGQLLAELGRTGSIALLPFWARRAKRLLPAACTVILVTAGATLVFLPRPQWVETFRQLAASAIYLQNWLLARDSVDYLAAENDPTAVQHFWSLSVEEQFYIAVPVILLVLASLVRSKRRARMVPLALGVLAAISLASFAYSAMATAATPGPAYFSTLTRAWEFGAGGLAAAVTTSWLRAARSRIAVTGLGLAGLVASLVLITPESPFPGTIAALPVVATVLVLVARPIVSDPSRSSALLRAGTAIGDRSYSIYLWHWPVLIFAHSALGEEINWSVKLLLLVGIAVLAEFSFRFVENPLRRRRVSTGRGAMTIVASALALTLVVAVPLQTTALGLQQANASELRAAQDRAAAQDRCFGAPALQHPSDCADENGHDLTPSPAAAADDLPAAYANGCHAPTTGSDARVCHLGDGPRRVALIGDSHAVSWQPTFAAVADELGWTVDTYTKAACPLTTATTTNGNAEVRASCSDWRIAMREKLAAAAPYDFVFMTASTTAARFHDTASAVDGYRAVWAPLVERGAEIVVIRDVPRAPSDALDCLARTPQTPSACSLPRDSAFPSPDLLAEAAGGQQHVRVIDFTDAICDSGWCYTAIGGVTVFRDEHHLTETFARTLAPELLQRIRPLT</sequence>
<feature type="transmembrane region" description="Helical" evidence="3">
    <location>
        <begin position="216"/>
        <end position="233"/>
    </location>
</feature>
<dbReference type="Pfam" id="PF01757">
    <property type="entry name" value="Acyl_transf_3"/>
    <property type="match status" value="1"/>
</dbReference>
<feature type="transmembrane region" description="Helical" evidence="3">
    <location>
        <begin position="305"/>
        <end position="326"/>
    </location>
</feature>
<dbReference type="AlphaFoldDB" id="A0A942YBB8"/>
<evidence type="ECO:0000313" key="6">
    <source>
        <dbReference type="EMBL" id="MBS4183640.1"/>
    </source>
</evidence>
<comment type="subcellular location">
    <subcellularLocation>
        <location evidence="1">Membrane</location>
    </subcellularLocation>
</comment>
<dbReference type="GO" id="GO:0009103">
    <property type="term" value="P:lipopolysaccharide biosynthetic process"/>
    <property type="evidence" value="ECO:0007669"/>
    <property type="project" value="TreeGrafter"/>
</dbReference>
<evidence type="ECO:0000259" key="5">
    <source>
        <dbReference type="Pfam" id="PF19040"/>
    </source>
</evidence>
<feature type="transmembrane region" description="Helical" evidence="3">
    <location>
        <begin position="59"/>
        <end position="78"/>
    </location>
</feature>
<dbReference type="InterPro" id="IPR050879">
    <property type="entry name" value="Acyltransferase_3"/>
</dbReference>
<dbReference type="GO" id="GO:0016747">
    <property type="term" value="F:acyltransferase activity, transferring groups other than amino-acyl groups"/>
    <property type="evidence" value="ECO:0007669"/>
    <property type="project" value="InterPro"/>
</dbReference>
<dbReference type="InterPro" id="IPR043968">
    <property type="entry name" value="SGNH"/>
</dbReference>
<protein>
    <submittedName>
        <fullName evidence="6">Acyltransferase</fullName>
    </submittedName>
</protein>
<dbReference type="PANTHER" id="PTHR23028:SF53">
    <property type="entry name" value="ACYL_TRANSF_3 DOMAIN-CONTAINING PROTEIN"/>
    <property type="match status" value="1"/>
</dbReference>
<dbReference type="EMBL" id="JAGYPE010000003">
    <property type="protein sequence ID" value="MBS4183640.1"/>
    <property type="molecule type" value="Genomic_DNA"/>
</dbReference>
<evidence type="ECO:0000256" key="3">
    <source>
        <dbReference type="SAM" id="Phobius"/>
    </source>
</evidence>
<feature type="transmembrane region" description="Helical" evidence="3">
    <location>
        <begin position="14"/>
        <end position="38"/>
    </location>
</feature>
<keyword evidence="6" id="KW-0808">Transferase</keyword>
<feature type="transmembrane region" description="Helical" evidence="3">
    <location>
        <begin position="239"/>
        <end position="261"/>
    </location>
</feature>
<feature type="transmembrane region" description="Helical" evidence="3">
    <location>
        <begin position="154"/>
        <end position="172"/>
    </location>
</feature>
<feature type="transmembrane region" description="Helical" evidence="3">
    <location>
        <begin position="130"/>
        <end position="147"/>
    </location>
</feature>
<comment type="similarity">
    <text evidence="2">Belongs to the acyltransferase 3 family.</text>
</comment>
<feature type="transmembrane region" description="Helical" evidence="3">
    <location>
        <begin position="192"/>
        <end position="209"/>
    </location>
</feature>
<evidence type="ECO:0000256" key="2">
    <source>
        <dbReference type="ARBA" id="ARBA00007400"/>
    </source>
</evidence>
<name>A0A942YBB8_9BACI</name>
<accession>A0A942YBB8</accession>
<gene>
    <name evidence="6" type="ORF">KHB02_19815</name>
</gene>
<dbReference type="InterPro" id="IPR002656">
    <property type="entry name" value="Acyl_transf_3_dom"/>
</dbReference>
<keyword evidence="3" id="KW-0472">Membrane</keyword>
<reference evidence="6" key="1">
    <citation type="submission" date="2021-05" db="EMBL/GenBank/DDBJ databases">
        <title>Novel Bacillus species.</title>
        <authorList>
            <person name="Liu G."/>
        </authorList>
    </citation>
    <scope>NUCLEOTIDE SEQUENCE</scope>
    <source>
        <strain evidence="6">FJAT-50051</strain>
    </source>
</reference>
<dbReference type="Pfam" id="PF19040">
    <property type="entry name" value="SGNH"/>
    <property type="match status" value="1"/>
</dbReference>
<dbReference type="GO" id="GO:0016020">
    <property type="term" value="C:membrane"/>
    <property type="evidence" value="ECO:0007669"/>
    <property type="project" value="TreeGrafter"/>
</dbReference>
<feature type="transmembrane region" description="Helical" evidence="3">
    <location>
        <begin position="282"/>
        <end position="299"/>
    </location>
</feature>
<comment type="caution">
    <text evidence="6">The sequence shown here is derived from an EMBL/GenBank/DDBJ whole genome shotgun (WGS) entry which is preliminary data.</text>
</comment>
<keyword evidence="3" id="KW-1133">Transmembrane helix</keyword>
<keyword evidence="3" id="KW-0812">Transmembrane</keyword>
<proteinExistence type="inferred from homology"/>
<feature type="domain" description="Acyltransferase 3" evidence="4">
    <location>
        <begin position="4"/>
        <end position="318"/>
    </location>
</feature>
<organism evidence="6">
    <name type="scientific">Neobacillus citreus</name>
    <dbReference type="NCBI Taxonomy" id="2833578"/>
    <lineage>
        <taxon>Bacteria</taxon>
        <taxon>Bacillati</taxon>
        <taxon>Bacillota</taxon>
        <taxon>Bacilli</taxon>
        <taxon>Bacillales</taxon>
        <taxon>Bacillaceae</taxon>
        <taxon>Neobacillus</taxon>
    </lineage>
</organism>
<keyword evidence="6" id="KW-0012">Acyltransferase</keyword>
<dbReference type="PANTHER" id="PTHR23028">
    <property type="entry name" value="ACETYLTRANSFERASE"/>
    <property type="match status" value="1"/>
</dbReference>
<dbReference type="SUPFAM" id="SSF52266">
    <property type="entry name" value="SGNH hydrolase"/>
    <property type="match status" value="1"/>
</dbReference>
<evidence type="ECO:0000256" key="1">
    <source>
        <dbReference type="ARBA" id="ARBA00004370"/>
    </source>
</evidence>
<feature type="domain" description="SGNH" evidence="5">
    <location>
        <begin position="426"/>
        <end position="649"/>
    </location>
</feature>
<evidence type="ECO:0000259" key="4">
    <source>
        <dbReference type="Pfam" id="PF01757"/>
    </source>
</evidence>
<feature type="transmembrane region" description="Helical" evidence="3">
    <location>
        <begin position="338"/>
        <end position="359"/>
    </location>
</feature>